<comment type="caution">
    <text evidence="2">The sequence shown here is derived from an EMBL/GenBank/DDBJ whole genome shotgun (WGS) entry which is preliminary data.</text>
</comment>
<feature type="transmembrane region" description="Helical" evidence="1">
    <location>
        <begin position="314"/>
        <end position="332"/>
    </location>
</feature>
<keyword evidence="1" id="KW-0812">Transmembrane</keyword>
<organism evidence="2 3">
    <name type="scientific">Rivihabitans pingtungensis</name>
    <dbReference type="NCBI Taxonomy" id="1054498"/>
    <lineage>
        <taxon>Bacteria</taxon>
        <taxon>Pseudomonadati</taxon>
        <taxon>Pseudomonadota</taxon>
        <taxon>Betaproteobacteria</taxon>
        <taxon>Neisseriales</taxon>
        <taxon>Aquaspirillaceae</taxon>
        <taxon>Rivihabitans</taxon>
    </lineage>
</organism>
<proteinExistence type="predicted"/>
<dbReference type="OrthoDB" id="9178355at2"/>
<keyword evidence="3" id="KW-1185">Reference proteome</keyword>
<feature type="transmembrane region" description="Helical" evidence="1">
    <location>
        <begin position="160"/>
        <end position="193"/>
    </location>
</feature>
<feature type="transmembrane region" description="Helical" evidence="1">
    <location>
        <begin position="352"/>
        <end position="370"/>
    </location>
</feature>
<sequence>MSEKTHSSGWVWISTEDSIQRGQISRLALLEIPLAMAFFWGLSSLSPWPWLTLIGLMAAPVLLLRSPESVEAGKEMLAGYMENKEVSTGQDWLTGLVAVGLAAGLSYWGAQHFLQGQTGWAAFWRGAMLGGGAVTFVFTLTLIFVYGPITTSTAVHERAYVGTVAGVVVGVSIVVGLDIVASVAVGMLVVTFINISPTKHLNYSLILLMLPTIMFGFFVRAIFIRLLATLQYWRLGLTAFPKNWRETVCVIDARHLPELLPGAGEIDSQLSLQGLFGYKIEGELDNKILSFLTLTTLAPLIYLPALLYRWNLKASAWLWGPVALLLSPVLWANDETMRHKTAYWTTRAVQSVLWSVWVGFVGWLLAAYLPDDVRALFPHWVTVVYGHLPLPTLGLRYGLLVLLALSLLGLLLAAYPVRAAHGKALEGAGDFHKGYTEELKAELHRLAIPVRRWLRVNLVLMTFNIWAFAWQWAVQYWPNQLQHITWPWLRPWL</sequence>
<evidence type="ECO:0000256" key="1">
    <source>
        <dbReference type="SAM" id="Phobius"/>
    </source>
</evidence>
<dbReference type="AlphaFoldDB" id="A0A318KRD8"/>
<keyword evidence="1" id="KW-0472">Membrane</keyword>
<feature type="transmembrane region" description="Helical" evidence="1">
    <location>
        <begin position="122"/>
        <end position="148"/>
    </location>
</feature>
<evidence type="ECO:0000313" key="2">
    <source>
        <dbReference type="EMBL" id="PXX79182.1"/>
    </source>
</evidence>
<dbReference type="EMBL" id="QJKI01000008">
    <property type="protein sequence ID" value="PXX79182.1"/>
    <property type="molecule type" value="Genomic_DNA"/>
</dbReference>
<feature type="transmembrane region" description="Helical" evidence="1">
    <location>
        <begin position="395"/>
        <end position="415"/>
    </location>
</feature>
<dbReference type="RefSeq" id="WP_146215085.1">
    <property type="nucleotide sequence ID" value="NZ_QJKI01000008.1"/>
</dbReference>
<feature type="transmembrane region" description="Helical" evidence="1">
    <location>
        <begin position="205"/>
        <end position="228"/>
    </location>
</feature>
<evidence type="ECO:0000313" key="3">
    <source>
        <dbReference type="Proteomes" id="UP000247555"/>
    </source>
</evidence>
<feature type="transmembrane region" description="Helical" evidence="1">
    <location>
        <begin position="92"/>
        <end position="110"/>
    </location>
</feature>
<dbReference type="Proteomes" id="UP000247555">
    <property type="component" value="Unassembled WGS sequence"/>
</dbReference>
<protein>
    <submittedName>
        <fullName evidence="2">Uncharacterized protein</fullName>
    </submittedName>
</protein>
<feature type="transmembrane region" description="Helical" evidence="1">
    <location>
        <begin position="453"/>
        <end position="473"/>
    </location>
</feature>
<gene>
    <name evidence="2" type="ORF">DFR34_10873</name>
</gene>
<reference evidence="2 3" key="1">
    <citation type="submission" date="2018-05" db="EMBL/GenBank/DDBJ databases">
        <title>Genomic Encyclopedia of Type Strains, Phase IV (KMG-IV): sequencing the most valuable type-strain genomes for metagenomic binning, comparative biology and taxonomic classification.</title>
        <authorList>
            <person name="Goeker M."/>
        </authorList>
    </citation>
    <scope>NUCLEOTIDE SEQUENCE [LARGE SCALE GENOMIC DNA]</scope>
    <source>
        <strain evidence="2 3">DSM 29661</strain>
    </source>
</reference>
<name>A0A318KRD8_9NEIS</name>
<accession>A0A318KRD8</accession>
<keyword evidence="1" id="KW-1133">Transmembrane helix</keyword>
<feature type="transmembrane region" description="Helical" evidence="1">
    <location>
        <begin position="288"/>
        <end position="308"/>
    </location>
</feature>
<feature type="transmembrane region" description="Helical" evidence="1">
    <location>
        <begin position="48"/>
        <end position="64"/>
    </location>
</feature>